<name>F4QGS0_9CAUL</name>
<dbReference type="GO" id="GO:0016740">
    <property type="term" value="F:transferase activity"/>
    <property type="evidence" value="ECO:0007669"/>
    <property type="project" value="UniProtKB-KW"/>
</dbReference>
<evidence type="ECO:0000313" key="4">
    <source>
        <dbReference type="EMBL" id="EGF92522.1"/>
    </source>
</evidence>
<dbReference type="InterPro" id="IPR036926">
    <property type="entry name" value="Thymidate_synth/dCMP_Mease_sf"/>
</dbReference>
<evidence type="ECO:0000313" key="5">
    <source>
        <dbReference type="Proteomes" id="UP000006512"/>
    </source>
</evidence>
<keyword evidence="1" id="KW-0808">Transferase</keyword>
<proteinExistence type="predicted"/>
<dbReference type="InterPro" id="IPR023451">
    <property type="entry name" value="Thymidate_synth/dCMP_Mease_dom"/>
</dbReference>
<evidence type="ECO:0000259" key="3">
    <source>
        <dbReference type="Pfam" id="PF00303"/>
    </source>
</evidence>
<feature type="region of interest" description="Disordered" evidence="2">
    <location>
        <begin position="146"/>
        <end position="166"/>
    </location>
</feature>
<sequence length="166" mass="18787">MRSNDAYLGLPHDIFCFTMLQELIAGSLSAKLGTYKHSVGSLHLYTENAIAAQEFLDEAFQDIIEMPAMPLGDQWPQLKLLLEIEPQIRNGEIEDTTFPMLNGYWADIARLIAIKFSNNARAIVAIKDQMVSPVYETYIRRKHDRLQSPPQTQELFTELGSDGRAS</sequence>
<feature type="domain" description="Thymidylate synthase/dCMP hydroxymethylase" evidence="3">
    <location>
        <begin position="1"/>
        <end position="61"/>
    </location>
</feature>
<evidence type="ECO:0000256" key="2">
    <source>
        <dbReference type="SAM" id="MobiDB-lite"/>
    </source>
</evidence>
<dbReference type="Pfam" id="PF00303">
    <property type="entry name" value="Thymidylat_synt"/>
    <property type="match status" value="1"/>
</dbReference>
<gene>
    <name evidence="4" type="ORF">ABI_09590</name>
</gene>
<protein>
    <submittedName>
        <fullName evidence="4">Thymidylate synthase protein</fullName>
    </submittedName>
</protein>
<organism evidence="4 5">
    <name type="scientific">Asticcacaulis biprosthecium C19</name>
    <dbReference type="NCBI Taxonomy" id="715226"/>
    <lineage>
        <taxon>Bacteria</taxon>
        <taxon>Pseudomonadati</taxon>
        <taxon>Pseudomonadota</taxon>
        <taxon>Alphaproteobacteria</taxon>
        <taxon>Caulobacterales</taxon>
        <taxon>Caulobacteraceae</taxon>
        <taxon>Asticcacaulis</taxon>
    </lineage>
</organism>
<dbReference type="SUPFAM" id="SSF55831">
    <property type="entry name" value="Thymidylate synthase/dCMP hydroxymethylase"/>
    <property type="match status" value="1"/>
</dbReference>
<evidence type="ECO:0000256" key="1">
    <source>
        <dbReference type="ARBA" id="ARBA00022679"/>
    </source>
</evidence>
<dbReference type="STRING" id="715226.ABI_09590"/>
<dbReference type="HOGENOM" id="CLU_1599347_0_0_5"/>
<dbReference type="eggNOG" id="COG0207">
    <property type="taxonomic scope" value="Bacteria"/>
</dbReference>
<dbReference type="Proteomes" id="UP000006512">
    <property type="component" value="Unassembled WGS sequence"/>
</dbReference>
<reference evidence="5" key="1">
    <citation type="submission" date="2011-03" db="EMBL/GenBank/DDBJ databases">
        <title>Draft genome sequence of Brevundimonas diminuta.</title>
        <authorList>
            <person name="Brown P.J.B."/>
            <person name="Buechlein A."/>
            <person name="Hemmerich C."/>
            <person name="Brun Y.V."/>
        </authorList>
    </citation>
    <scope>NUCLEOTIDE SEQUENCE [LARGE SCALE GENOMIC DNA]</scope>
    <source>
        <strain evidence="5">C19</strain>
    </source>
</reference>
<dbReference type="AlphaFoldDB" id="F4QGS0"/>
<dbReference type="Gene3D" id="3.30.572.10">
    <property type="entry name" value="Thymidylate synthase/dCMP hydroxymethylase domain"/>
    <property type="match status" value="1"/>
</dbReference>
<dbReference type="EMBL" id="GL883077">
    <property type="protein sequence ID" value="EGF92522.1"/>
    <property type="molecule type" value="Genomic_DNA"/>
</dbReference>
<keyword evidence="5" id="KW-1185">Reference proteome</keyword>
<accession>F4QGS0</accession>